<dbReference type="EMBL" id="CP013070">
    <property type="protein sequence ID" value="APL96029.1"/>
    <property type="molecule type" value="Genomic_DNA"/>
</dbReference>
<proteinExistence type="predicted"/>
<dbReference type="Proteomes" id="UP000004550">
    <property type="component" value="Chromosome"/>
</dbReference>
<sequence>MKALAKTMMHNRRALADKAMKAAITARLKAGKDLVSPVCIYSIAEAHGVRVTFNDINMEGMYQRGSPPRIHLSSKRPLPRRAYNCAHELGHHLLGHGSSIDELRENQLVRPWNVPEEYSADTFAAYALVPTLGLRNAFAVRGVKPETATPIDIYRIACLFGVGYSTLVTHLLWGEAMISRARADALRKFTPRTLRAHILGSLTPNPLIVADEAWGGHAIDAEVGHLLLLPTGTVAHGDAVVPVADLESGRLFEAMRPGLVRIDRPGTDWAAFGRIARTAYVGRAEFRHLEDDADE</sequence>
<feature type="domain" description="IrrE N-terminal-like" evidence="1">
    <location>
        <begin position="44"/>
        <end position="167"/>
    </location>
</feature>
<dbReference type="PANTHER" id="PTHR43236">
    <property type="entry name" value="ANTITOXIN HIGA1"/>
    <property type="match status" value="1"/>
</dbReference>
<reference evidence="2" key="1">
    <citation type="journal article" date="2012" name="J. Bacteriol.">
        <title>Genome sequence of Sphingobium indicum B90A, a hexachlorocyclohexane-degrading bacterium.</title>
        <authorList>
            <person name="Anand S."/>
            <person name="Sangwan N."/>
            <person name="Lata P."/>
            <person name="Kaur J."/>
            <person name="Dua A."/>
            <person name="Singh A.K."/>
            <person name="Verma M."/>
            <person name="Kaur J."/>
            <person name="Khurana J.P."/>
            <person name="Khurana P."/>
            <person name="Mathur S."/>
            <person name="Lal R."/>
        </authorList>
    </citation>
    <scope>NUCLEOTIDE SEQUENCE [LARGE SCALE GENOMIC DNA]</scope>
    <source>
        <strain evidence="2">B90A</strain>
    </source>
</reference>
<gene>
    <name evidence="2" type="ORF">SIDU_16770</name>
</gene>
<dbReference type="InterPro" id="IPR052345">
    <property type="entry name" value="Rad_response_metalloprotease"/>
</dbReference>
<dbReference type="KEGG" id="sinb:SIDU_16770"/>
<evidence type="ECO:0000313" key="2">
    <source>
        <dbReference type="EMBL" id="APL96029.1"/>
    </source>
</evidence>
<dbReference type="Pfam" id="PF06114">
    <property type="entry name" value="Peptidase_M78"/>
    <property type="match status" value="1"/>
</dbReference>
<protein>
    <submittedName>
        <fullName evidence="2">Zn peptidase</fullName>
    </submittedName>
</protein>
<dbReference type="AlphaFoldDB" id="A0A1L5BT15"/>
<dbReference type="Gene3D" id="1.10.10.2910">
    <property type="match status" value="1"/>
</dbReference>
<dbReference type="PANTHER" id="PTHR43236:SF1">
    <property type="entry name" value="BLL7220 PROTEIN"/>
    <property type="match status" value="1"/>
</dbReference>
<accession>A0A1L5BT15</accession>
<dbReference type="RefSeq" id="WP_007682941.1">
    <property type="nucleotide sequence ID" value="NZ_CP013070.1"/>
</dbReference>
<evidence type="ECO:0000259" key="1">
    <source>
        <dbReference type="Pfam" id="PF06114"/>
    </source>
</evidence>
<name>A0A1L5BT15_SPHIB</name>
<reference evidence="2" key="2">
    <citation type="submission" date="2015-10" db="EMBL/GenBank/DDBJ databases">
        <title>Complete Genome Sequence of Sphingobium indicum B90A.</title>
        <authorList>
            <person name="Verma H."/>
            <person name="Kumar R."/>
            <person name="Bajaj A."/>
            <person name="Rani P."/>
            <person name="Lal R."/>
        </authorList>
    </citation>
    <scope>NUCLEOTIDE SEQUENCE</scope>
    <source>
        <strain evidence="2">B90A</strain>
    </source>
</reference>
<dbReference type="InterPro" id="IPR010359">
    <property type="entry name" value="IrrE_HExxH"/>
</dbReference>
<organism evidence="2">
    <name type="scientific">Sphingobium indicum (strain DSM 16412 / CCM 7286 / MTCC 6364 / B90A)</name>
    <dbReference type="NCBI Taxonomy" id="861109"/>
    <lineage>
        <taxon>Bacteria</taxon>
        <taxon>Pseudomonadati</taxon>
        <taxon>Pseudomonadota</taxon>
        <taxon>Alphaproteobacteria</taxon>
        <taxon>Sphingomonadales</taxon>
        <taxon>Sphingomonadaceae</taxon>
        <taxon>Sphingobium</taxon>
    </lineage>
</organism>